<sequence>MSKKHLLLLHTGGTISMKENLETGGVSTDGSNPIAEVIDIPGVDAQYTVKELFQIPSPHVTIQHMMMLKKEIEATKADGVVITHGTDTMEETAYFLQLTLEKAIPVVLTGAMRSSNEVSADGLANFIAAVKTAASSEAADQGVLVVMNEAIHSAQYVTKTNTGSLDSFQSRDAGPVGTVLKSGPHFFHTPTQQRPIHLKHAKDVHIPILKVYAGMDGSLINQLSGCDGIIIEAMGQGNIPPLAAEALIDLIQKGVPVVITSRCGSGIVQPVYEYDGGGASLKKAGALFAGGLTGQKARLKLLAALSGGHNQNLPYFFN</sequence>
<dbReference type="OrthoDB" id="9788068at2"/>
<dbReference type="GO" id="GO:0006528">
    <property type="term" value="P:asparagine metabolic process"/>
    <property type="evidence" value="ECO:0007669"/>
    <property type="project" value="InterPro"/>
</dbReference>
<dbReference type="Proteomes" id="UP000215545">
    <property type="component" value="Unassembled WGS sequence"/>
</dbReference>
<dbReference type="InterPro" id="IPR006034">
    <property type="entry name" value="Asparaginase/glutaminase-like"/>
</dbReference>
<evidence type="ECO:0000259" key="10">
    <source>
        <dbReference type="Pfam" id="PF00710"/>
    </source>
</evidence>
<feature type="domain" description="Asparaginase/glutaminase C-terminal" evidence="11">
    <location>
        <begin position="206"/>
        <end position="311"/>
    </location>
</feature>
<dbReference type="InterPro" id="IPR027475">
    <property type="entry name" value="Asparaginase/glutaminase_AS2"/>
</dbReference>
<feature type="binding site" evidence="7">
    <location>
        <position position="57"/>
    </location>
    <ligand>
        <name>substrate</name>
    </ligand>
</feature>
<dbReference type="InterPro" id="IPR036152">
    <property type="entry name" value="Asp/glu_Ase-like_sf"/>
</dbReference>
<proteinExistence type="inferred from homology"/>
<dbReference type="Gene3D" id="3.40.50.1170">
    <property type="entry name" value="L-asparaginase, N-terminal domain"/>
    <property type="match status" value="1"/>
</dbReference>
<dbReference type="SUPFAM" id="SSF53774">
    <property type="entry name" value="Glutaminase/Asparaginase"/>
    <property type="match status" value="1"/>
</dbReference>
<evidence type="ECO:0000313" key="15">
    <source>
        <dbReference type="Proteomes" id="UP000215545"/>
    </source>
</evidence>
<dbReference type="FunFam" id="3.40.50.1170:FF:000001">
    <property type="entry name" value="L-asparaginase 2"/>
    <property type="match status" value="1"/>
</dbReference>
<keyword evidence="4" id="KW-0378">Hydrolase</keyword>
<evidence type="ECO:0000313" key="13">
    <source>
        <dbReference type="EMBL" id="SIQ01330.1"/>
    </source>
</evidence>
<evidence type="ECO:0000256" key="6">
    <source>
        <dbReference type="PIRSR" id="PIRSR001220-1"/>
    </source>
</evidence>
<evidence type="ECO:0000256" key="3">
    <source>
        <dbReference type="ARBA" id="ARBA00012920"/>
    </source>
</evidence>
<dbReference type="PROSITE" id="PS00917">
    <property type="entry name" value="ASN_GLN_ASE_2"/>
    <property type="match status" value="1"/>
</dbReference>
<accession>A0A1N6PAD0</accession>
<evidence type="ECO:0000256" key="2">
    <source>
        <dbReference type="ARBA" id="ARBA00011881"/>
    </source>
</evidence>
<dbReference type="SFLD" id="SFLDS00057">
    <property type="entry name" value="Glutaminase/Asparaginase"/>
    <property type="match status" value="1"/>
</dbReference>
<dbReference type="InterPro" id="IPR004550">
    <property type="entry name" value="AsnASE_II"/>
</dbReference>
<feature type="binding site" evidence="7">
    <location>
        <begin position="86"/>
        <end position="87"/>
    </location>
    <ligand>
        <name>substrate</name>
    </ligand>
</feature>
<dbReference type="InterPro" id="IPR020827">
    <property type="entry name" value="Asparaginase/glutaminase_AS1"/>
</dbReference>
<feature type="active site" description="O-isoaspartyl threonine intermediate" evidence="6">
    <location>
        <position position="14"/>
    </location>
</feature>
<dbReference type="CDD" id="cd08964">
    <property type="entry name" value="L-asparaginase_II"/>
    <property type="match status" value="1"/>
</dbReference>
<dbReference type="InterPro" id="IPR027474">
    <property type="entry name" value="L-asparaginase_N"/>
</dbReference>
<dbReference type="Proteomes" id="UP000186385">
    <property type="component" value="Unassembled WGS sequence"/>
</dbReference>
<evidence type="ECO:0000259" key="11">
    <source>
        <dbReference type="Pfam" id="PF17763"/>
    </source>
</evidence>
<dbReference type="EC" id="3.5.1.1" evidence="3"/>
<dbReference type="InterPro" id="IPR027473">
    <property type="entry name" value="L-asparaginase_C"/>
</dbReference>
<organism evidence="13 14">
    <name type="scientific">Domibacillus enclensis</name>
    <dbReference type="NCBI Taxonomy" id="1017273"/>
    <lineage>
        <taxon>Bacteria</taxon>
        <taxon>Bacillati</taxon>
        <taxon>Bacillota</taxon>
        <taxon>Bacilli</taxon>
        <taxon>Bacillales</taxon>
        <taxon>Bacillaceae</taxon>
        <taxon>Domibacillus</taxon>
    </lineage>
</organism>
<comment type="subunit">
    <text evidence="2">Homotetramer.</text>
</comment>
<dbReference type="PANTHER" id="PTHR11707:SF28">
    <property type="entry name" value="60 KDA LYSOPHOSPHOLIPASE"/>
    <property type="match status" value="1"/>
</dbReference>
<evidence type="ECO:0000256" key="5">
    <source>
        <dbReference type="ARBA" id="ARBA00049366"/>
    </source>
</evidence>
<name>A0A1N6PAD0_9BACI</name>
<dbReference type="InterPro" id="IPR040919">
    <property type="entry name" value="Asparaginase_C"/>
</dbReference>
<dbReference type="EMBL" id="FTLX01000001">
    <property type="protein sequence ID" value="SIQ01330.1"/>
    <property type="molecule type" value="Genomic_DNA"/>
</dbReference>
<feature type="active site" evidence="9">
    <location>
        <position position="86"/>
    </location>
</feature>
<reference evidence="12" key="3">
    <citation type="submission" date="2017-03" db="EMBL/GenBank/DDBJ databases">
        <authorList>
            <person name="Dastager S.G."/>
            <person name="Neurgaonkar P.S."/>
            <person name="Dharne M.S."/>
        </authorList>
    </citation>
    <scope>NUCLEOTIDE SEQUENCE</scope>
    <source>
        <strain evidence="12">DSM 25145</strain>
    </source>
</reference>
<dbReference type="GO" id="GO:0004067">
    <property type="term" value="F:asparaginase activity"/>
    <property type="evidence" value="ECO:0007669"/>
    <property type="project" value="UniProtKB-UniRule"/>
</dbReference>
<comment type="catalytic activity">
    <reaction evidence="5">
        <text>L-asparagine + H2O = L-aspartate + NH4(+)</text>
        <dbReference type="Rhea" id="RHEA:21016"/>
        <dbReference type="ChEBI" id="CHEBI:15377"/>
        <dbReference type="ChEBI" id="CHEBI:28938"/>
        <dbReference type="ChEBI" id="CHEBI:29991"/>
        <dbReference type="ChEBI" id="CHEBI:58048"/>
        <dbReference type="EC" id="3.5.1.1"/>
    </reaction>
</comment>
<dbReference type="PIRSF" id="PIRSF500176">
    <property type="entry name" value="L_ASNase"/>
    <property type="match status" value="1"/>
</dbReference>
<dbReference type="PANTHER" id="PTHR11707">
    <property type="entry name" value="L-ASPARAGINASE"/>
    <property type="match status" value="1"/>
</dbReference>
<dbReference type="InterPro" id="IPR037152">
    <property type="entry name" value="L-asparaginase_N_sf"/>
</dbReference>
<keyword evidence="15" id="KW-1185">Reference proteome</keyword>
<evidence type="ECO:0000256" key="7">
    <source>
        <dbReference type="PIRSR" id="PIRSR001220-2"/>
    </source>
</evidence>
<feature type="domain" description="L-asparaginase N-terminal" evidence="10">
    <location>
        <begin position="6"/>
        <end position="190"/>
    </location>
</feature>
<evidence type="ECO:0000313" key="12">
    <source>
        <dbReference type="EMBL" id="OXS80296.1"/>
    </source>
</evidence>
<evidence type="ECO:0000256" key="8">
    <source>
        <dbReference type="PROSITE-ProRule" id="PRU10099"/>
    </source>
</evidence>
<dbReference type="Pfam" id="PF17763">
    <property type="entry name" value="Asparaginase_C"/>
    <property type="match status" value="1"/>
</dbReference>
<dbReference type="PROSITE" id="PS00144">
    <property type="entry name" value="ASN_GLN_ASE_1"/>
    <property type="match status" value="1"/>
</dbReference>
<dbReference type="PROSITE" id="PS51732">
    <property type="entry name" value="ASN_GLN_ASE_3"/>
    <property type="match status" value="1"/>
</dbReference>
<dbReference type="STRING" id="1017273.SAMN05443094_101445"/>
<evidence type="ECO:0000256" key="1">
    <source>
        <dbReference type="ARBA" id="ARBA00010518"/>
    </source>
</evidence>
<dbReference type="SMART" id="SM00870">
    <property type="entry name" value="Asparaginase"/>
    <property type="match status" value="1"/>
</dbReference>
<evidence type="ECO:0000256" key="9">
    <source>
        <dbReference type="PROSITE-ProRule" id="PRU10100"/>
    </source>
</evidence>
<dbReference type="Pfam" id="PF00710">
    <property type="entry name" value="Asparaginase"/>
    <property type="match status" value="1"/>
</dbReference>
<comment type="similarity">
    <text evidence="1">Belongs to the asparaginase 1 family.</text>
</comment>
<dbReference type="PRINTS" id="PR00139">
    <property type="entry name" value="ASNGLNASE"/>
</dbReference>
<dbReference type="RefSeq" id="WP_045851406.1">
    <property type="nucleotide sequence ID" value="NZ_FTLX01000001.1"/>
</dbReference>
<reference evidence="15" key="2">
    <citation type="submission" date="2017-03" db="EMBL/GenBank/DDBJ databases">
        <title>Bacillus sp. V-88(T) DSM27956, whole genome shotgun sequencing project.</title>
        <authorList>
            <person name="Dastager S.G."/>
            <person name="Neurgaonkar P.S."/>
            <person name="Dharne M.S."/>
        </authorList>
    </citation>
    <scope>NUCLEOTIDE SEQUENCE [LARGE SCALE GENOMIC DNA]</scope>
    <source>
        <strain evidence="15">DSM 25145</strain>
    </source>
</reference>
<dbReference type="PIRSF" id="PIRSF001220">
    <property type="entry name" value="L-ASNase_gatD"/>
    <property type="match status" value="1"/>
</dbReference>
<reference evidence="13 14" key="1">
    <citation type="submission" date="2017-01" db="EMBL/GenBank/DDBJ databases">
        <authorList>
            <person name="Mah S.A."/>
            <person name="Swanson W.J."/>
            <person name="Moy G.W."/>
            <person name="Vacquier V.D."/>
        </authorList>
    </citation>
    <scope>NUCLEOTIDE SEQUENCE [LARGE SCALE GENOMIC DNA]</scope>
    <source>
        <strain evidence="13 14">NIO-1016</strain>
    </source>
</reference>
<evidence type="ECO:0000313" key="14">
    <source>
        <dbReference type="Proteomes" id="UP000186385"/>
    </source>
</evidence>
<gene>
    <name evidence="12" type="ORF">B1B05_02135</name>
    <name evidence="13" type="ORF">SAMN05443094_101445</name>
</gene>
<protein>
    <recommendedName>
        <fullName evidence="3">asparaginase</fullName>
        <ecNumber evidence="3">3.5.1.1</ecNumber>
    </recommendedName>
</protein>
<feature type="active site" evidence="8">
    <location>
        <position position="14"/>
    </location>
</feature>
<dbReference type="Gene3D" id="3.40.50.40">
    <property type="match status" value="1"/>
</dbReference>
<evidence type="ECO:0000256" key="4">
    <source>
        <dbReference type="ARBA" id="ARBA00022801"/>
    </source>
</evidence>
<dbReference type="EMBL" id="MWSK01000001">
    <property type="protein sequence ID" value="OXS80296.1"/>
    <property type="molecule type" value="Genomic_DNA"/>
</dbReference>
<dbReference type="AlphaFoldDB" id="A0A1N6PAD0"/>